<evidence type="ECO:0000313" key="1">
    <source>
        <dbReference type="EMBL" id="KAJ9542339.1"/>
    </source>
</evidence>
<protein>
    <submittedName>
        <fullName evidence="1">Uncharacterized protein</fullName>
    </submittedName>
</protein>
<evidence type="ECO:0000313" key="2">
    <source>
        <dbReference type="Proteomes" id="UP001172457"/>
    </source>
</evidence>
<gene>
    <name evidence="1" type="ORF">OSB04_028845</name>
</gene>
<dbReference type="EMBL" id="JARYMX010000007">
    <property type="protein sequence ID" value="KAJ9542339.1"/>
    <property type="molecule type" value="Genomic_DNA"/>
</dbReference>
<name>A0AA38SGF9_9ASTR</name>
<keyword evidence="2" id="KW-1185">Reference proteome</keyword>
<accession>A0AA38SGF9</accession>
<organism evidence="1 2">
    <name type="scientific">Centaurea solstitialis</name>
    <name type="common">yellow star-thistle</name>
    <dbReference type="NCBI Taxonomy" id="347529"/>
    <lineage>
        <taxon>Eukaryota</taxon>
        <taxon>Viridiplantae</taxon>
        <taxon>Streptophyta</taxon>
        <taxon>Embryophyta</taxon>
        <taxon>Tracheophyta</taxon>
        <taxon>Spermatophyta</taxon>
        <taxon>Magnoliopsida</taxon>
        <taxon>eudicotyledons</taxon>
        <taxon>Gunneridae</taxon>
        <taxon>Pentapetalae</taxon>
        <taxon>asterids</taxon>
        <taxon>campanulids</taxon>
        <taxon>Asterales</taxon>
        <taxon>Asteraceae</taxon>
        <taxon>Carduoideae</taxon>
        <taxon>Cardueae</taxon>
        <taxon>Centaureinae</taxon>
        <taxon>Centaurea</taxon>
    </lineage>
</organism>
<proteinExistence type="predicted"/>
<comment type="caution">
    <text evidence="1">The sequence shown here is derived from an EMBL/GenBank/DDBJ whole genome shotgun (WGS) entry which is preliminary data.</text>
</comment>
<reference evidence="1" key="1">
    <citation type="submission" date="2023-03" db="EMBL/GenBank/DDBJ databases">
        <title>Chromosome-scale reference genome and RAD-based genetic map of yellow starthistle (Centaurea solstitialis) reveal putative structural variation and QTLs associated with invader traits.</title>
        <authorList>
            <person name="Reatini B."/>
            <person name="Cang F.A."/>
            <person name="Jiang Q."/>
            <person name="Mckibben M.T.W."/>
            <person name="Barker M.S."/>
            <person name="Rieseberg L.H."/>
            <person name="Dlugosch K.M."/>
        </authorList>
    </citation>
    <scope>NUCLEOTIDE SEQUENCE</scope>
    <source>
        <strain evidence="1">CAN-66</strain>
        <tissue evidence="1">Leaf</tissue>
    </source>
</reference>
<dbReference type="Proteomes" id="UP001172457">
    <property type="component" value="Chromosome 7"/>
</dbReference>
<dbReference type="AlphaFoldDB" id="A0AA38SGF9"/>
<sequence>MQHDNPPETRVNGRQLVEWRPLTRGSGGLSCFVRIRNPQVTSRDAQLPNHGNRTLDTTVNKSSVIIPDLLPDWVFNFQILIFTYLNEGLTVIGDLRVVE</sequence>